<keyword evidence="3" id="KW-1185">Reference proteome</keyword>
<proteinExistence type="predicted"/>
<evidence type="ECO:0000313" key="3">
    <source>
        <dbReference type="Proteomes" id="UP000019140"/>
    </source>
</evidence>
<dbReference type="AlphaFoldDB" id="W4LJ27"/>
<evidence type="ECO:0000313" key="2">
    <source>
        <dbReference type="EMBL" id="ETW97326.1"/>
    </source>
</evidence>
<dbReference type="Proteomes" id="UP000019140">
    <property type="component" value="Unassembled WGS sequence"/>
</dbReference>
<dbReference type="InterPro" id="IPR041049">
    <property type="entry name" value="DUF5615"/>
</dbReference>
<accession>W4LJ27</accession>
<name>W4LJ27_9BACT</name>
<organism evidence="2 3">
    <name type="scientific">Candidatus Entotheonella gemina</name>
    <dbReference type="NCBI Taxonomy" id="1429439"/>
    <lineage>
        <taxon>Bacteria</taxon>
        <taxon>Pseudomonadati</taxon>
        <taxon>Nitrospinota/Tectimicrobiota group</taxon>
        <taxon>Candidatus Tectimicrobiota</taxon>
        <taxon>Candidatus Entotheonellia</taxon>
        <taxon>Candidatus Entotheonellales</taxon>
        <taxon>Candidatus Entotheonellaceae</taxon>
        <taxon>Candidatus Entotheonella</taxon>
    </lineage>
</organism>
<gene>
    <name evidence="2" type="ORF">ETSY2_44805</name>
</gene>
<dbReference type="Pfam" id="PF18480">
    <property type="entry name" value="DUF5615"/>
    <property type="match status" value="1"/>
</dbReference>
<evidence type="ECO:0000259" key="1">
    <source>
        <dbReference type="Pfam" id="PF18480"/>
    </source>
</evidence>
<reference evidence="2 3" key="1">
    <citation type="journal article" date="2014" name="Nature">
        <title>An environmental bacterial taxon with a large and distinct metabolic repertoire.</title>
        <authorList>
            <person name="Wilson M.C."/>
            <person name="Mori T."/>
            <person name="Ruckert C."/>
            <person name="Uria A.R."/>
            <person name="Helf M.J."/>
            <person name="Takada K."/>
            <person name="Gernert C."/>
            <person name="Steffens U.A."/>
            <person name="Heycke N."/>
            <person name="Schmitt S."/>
            <person name="Rinke C."/>
            <person name="Helfrich E.J."/>
            <person name="Brachmann A.O."/>
            <person name="Gurgui C."/>
            <person name="Wakimoto T."/>
            <person name="Kracht M."/>
            <person name="Crusemann M."/>
            <person name="Hentschel U."/>
            <person name="Abe I."/>
            <person name="Matsunaga S."/>
            <person name="Kalinowski J."/>
            <person name="Takeyama H."/>
            <person name="Piel J."/>
        </authorList>
    </citation>
    <scope>NUCLEOTIDE SEQUENCE [LARGE SCALE GENOMIC DNA]</scope>
    <source>
        <strain evidence="3">TSY2</strain>
    </source>
</reference>
<dbReference type="HOGENOM" id="CLU_150003_1_0_7"/>
<dbReference type="EMBL" id="AZHX01002074">
    <property type="protein sequence ID" value="ETW97326.1"/>
    <property type="molecule type" value="Genomic_DNA"/>
</dbReference>
<dbReference type="PATRIC" id="fig|1429439.4.peg.7462"/>
<sequence length="127" mass="14310">MKFLVDNALSPQVAEGLRLVGYDAVHVRDYGMQAAEDADIFSLARQEQRIVISADTDFGTLLALYAEREPSVILFRRSTERAPVKQIALLLNHLDAIQEDLEQGSIIVIEQSRLRIRRLPIVGDRLP</sequence>
<protein>
    <recommendedName>
        <fullName evidence="1">DUF5615 domain-containing protein</fullName>
    </recommendedName>
</protein>
<comment type="caution">
    <text evidence="2">The sequence shown here is derived from an EMBL/GenBank/DDBJ whole genome shotgun (WGS) entry which is preliminary data.</text>
</comment>
<feature type="domain" description="DUF5615" evidence="1">
    <location>
        <begin position="1"/>
        <end position="111"/>
    </location>
</feature>